<dbReference type="Proteomes" id="UP000240978">
    <property type="component" value="Unassembled WGS sequence"/>
</dbReference>
<proteinExistence type="predicted"/>
<dbReference type="AlphaFoldDB" id="A0A2P8FXU1"/>
<gene>
    <name evidence="1" type="ORF">CLV42_111180</name>
</gene>
<evidence type="ECO:0000313" key="1">
    <source>
        <dbReference type="EMBL" id="PSL26465.1"/>
    </source>
</evidence>
<name>A0A2P8FXU1_9BACT</name>
<evidence type="ECO:0000313" key="2">
    <source>
        <dbReference type="Proteomes" id="UP000240978"/>
    </source>
</evidence>
<dbReference type="RefSeq" id="WP_211303522.1">
    <property type="nucleotide sequence ID" value="NZ_PYGK01000011.1"/>
</dbReference>
<keyword evidence="2" id="KW-1185">Reference proteome</keyword>
<dbReference type="EMBL" id="PYGK01000011">
    <property type="protein sequence ID" value="PSL26465.1"/>
    <property type="molecule type" value="Genomic_DNA"/>
</dbReference>
<comment type="caution">
    <text evidence="1">The sequence shown here is derived from an EMBL/GenBank/DDBJ whole genome shotgun (WGS) entry which is preliminary data.</text>
</comment>
<protein>
    <submittedName>
        <fullName evidence="1">Uncharacterized protein</fullName>
    </submittedName>
</protein>
<accession>A0A2P8FXU1</accession>
<sequence length="274" mass="30218">KEICHSVILSNLERPFAKSISSYLIFFNEQSMGNNPIFNVDFRGDTIRGYSERSAQRMLEGIRGSFAGNKGMQSIFQLGKDGRTLNSIDINAFIDASSGLNQDQLTLAGAYLLAINQDATHVVSVLKRGETVEPGTEKLIGESTADMFDYYGGGGINKKYGDNSTFTGIVMDSKSIATHDYKENGNYIPRGPSFGEVIAHEVLGHGVGWSLGNPVFHQEDAIQMSNVYLRSQGTNVYRDGGQHGYGPLDPKVANDIPQYYKDTKEILKIMRLLR</sequence>
<feature type="non-terminal residue" evidence="1">
    <location>
        <position position="1"/>
    </location>
</feature>
<reference evidence="1 2" key="1">
    <citation type="submission" date="2018-03" db="EMBL/GenBank/DDBJ databases">
        <title>Genomic Encyclopedia of Archaeal and Bacterial Type Strains, Phase II (KMG-II): from individual species to whole genera.</title>
        <authorList>
            <person name="Goeker M."/>
        </authorList>
    </citation>
    <scope>NUCLEOTIDE SEQUENCE [LARGE SCALE GENOMIC DNA]</scope>
    <source>
        <strain evidence="1 2">DSM 18107</strain>
    </source>
</reference>
<organism evidence="1 2">
    <name type="scientific">Chitinophaga ginsengisoli</name>
    <dbReference type="NCBI Taxonomy" id="363837"/>
    <lineage>
        <taxon>Bacteria</taxon>
        <taxon>Pseudomonadati</taxon>
        <taxon>Bacteroidota</taxon>
        <taxon>Chitinophagia</taxon>
        <taxon>Chitinophagales</taxon>
        <taxon>Chitinophagaceae</taxon>
        <taxon>Chitinophaga</taxon>
    </lineage>
</organism>